<sequence>MYLDYEGASEGLFSGLENSPKQICALEISNLMTLNSFVRFVICSKKQYLVFYSLVTKFIHFGYLLIVAEHSLGPPLRSGSPFTATSDSAANKVYKQRWVIVWCACDWNIWRFRNSCIFSDGSMDSQHLLQDVQFSFCSWLRNLSKDFSLSFNQRILNPSLGFGISPD</sequence>
<dbReference type="EMBL" id="KN660972">
    <property type="protein sequence ID" value="KHN15499.1"/>
    <property type="molecule type" value="Genomic_DNA"/>
</dbReference>
<keyword evidence="1" id="KW-0812">Transmembrane</keyword>
<proteinExistence type="predicted"/>
<reference evidence="2" key="1">
    <citation type="submission" date="2014-07" db="EMBL/GenBank/DDBJ databases">
        <title>Identification of a novel salt tolerance gene in wild soybean by whole-genome sequencing.</title>
        <authorList>
            <person name="Lam H.-M."/>
            <person name="Qi X."/>
            <person name="Li M.-W."/>
            <person name="Liu X."/>
            <person name="Xie M."/>
            <person name="Ni M."/>
            <person name="Xu X."/>
        </authorList>
    </citation>
    <scope>NUCLEOTIDE SEQUENCE [LARGE SCALE GENOMIC DNA]</scope>
    <source>
        <tissue evidence="2">Root</tissue>
    </source>
</reference>
<protein>
    <submittedName>
        <fullName evidence="2">Uncharacterized protein</fullName>
    </submittedName>
</protein>
<feature type="transmembrane region" description="Helical" evidence="1">
    <location>
        <begin position="49"/>
        <end position="68"/>
    </location>
</feature>
<organism evidence="2">
    <name type="scientific">Glycine soja</name>
    <name type="common">Wild soybean</name>
    <dbReference type="NCBI Taxonomy" id="3848"/>
    <lineage>
        <taxon>Eukaryota</taxon>
        <taxon>Viridiplantae</taxon>
        <taxon>Streptophyta</taxon>
        <taxon>Embryophyta</taxon>
        <taxon>Tracheophyta</taxon>
        <taxon>Spermatophyta</taxon>
        <taxon>Magnoliopsida</taxon>
        <taxon>eudicotyledons</taxon>
        <taxon>Gunneridae</taxon>
        <taxon>Pentapetalae</taxon>
        <taxon>rosids</taxon>
        <taxon>fabids</taxon>
        <taxon>Fabales</taxon>
        <taxon>Fabaceae</taxon>
        <taxon>Papilionoideae</taxon>
        <taxon>50 kb inversion clade</taxon>
        <taxon>NPAAA clade</taxon>
        <taxon>indigoferoid/millettioid clade</taxon>
        <taxon>Phaseoleae</taxon>
        <taxon>Glycine</taxon>
        <taxon>Glycine subgen. Soja</taxon>
    </lineage>
</organism>
<dbReference type="AlphaFoldDB" id="A0A0B2Q669"/>
<accession>A0A0B2Q669</accession>
<name>A0A0B2Q669_GLYSO</name>
<keyword evidence="1" id="KW-0472">Membrane</keyword>
<dbReference type="Proteomes" id="UP000053555">
    <property type="component" value="Unassembled WGS sequence"/>
</dbReference>
<evidence type="ECO:0000313" key="2">
    <source>
        <dbReference type="EMBL" id="KHN15499.1"/>
    </source>
</evidence>
<keyword evidence="1" id="KW-1133">Transmembrane helix</keyword>
<gene>
    <name evidence="2" type="ORF">glysoja_038170</name>
</gene>
<evidence type="ECO:0000256" key="1">
    <source>
        <dbReference type="SAM" id="Phobius"/>
    </source>
</evidence>